<evidence type="ECO:0000256" key="2">
    <source>
        <dbReference type="ARBA" id="ARBA00022741"/>
    </source>
</evidence>
<dbReference type="EMBL" id="BAHD01000015">
    <property type="protein sequence ID" value="GAB94989.1"/>
    <property type="molecule type" value="Genomic_DNA"/>
</dbReference>
<name>K6X849_9MICO</name>
<dbReference type="SMART" id="SM00382">
    <property type="entry name" value="AAA"/>
    <property type="match status" value="1"/>
</dbReference>
<dbReference type="GO" id="GO:0016887">
    <property type="term" value="F:ATP hydrolysis activity"/>
    <property type="evidence" value="ECO:0007669"/>
    <property type="project" value="InterPro"/>
</dbReference>
<comment type="caution">
    <text evidence="6">The sequence shown here is derived from an EMBL/GenBank/DDBJ whole genome shotgun (WGS) entry which is preliminary data.</text>
</comment>
<dbReference type="PROSITE" id="PS00211">
    <property type="entry name" value="ABC_TRANSPORTER_1"/>
    <property type="match status" value="1"/>
</dbReference>
<feature type="domain" description="ABC transporter" evidence="5">
    <location>
        <begin position="28"/>
        <end position="262"/>
    </location>
</feature>
<sequence length="298" mass="31024">MSAGTGDTAPARAAQPSAAANGDAQPVISLRDASFGYGDKRIVMGVDLQIRRTETVALLGANGSGKSTLVRGLLGVCEHLGGQVDVLGRPLAKFSQRYLLGYVPQRLPFTPTTRATVSEIVAVGRIARHGLFGRTTARDRRLIAEAIDIVGLGDFARHDVSTLSGGQQRRVLIARALAAQPEVLVMDEPMAGVDIANQHLLVAVIRRLVEGGATLLVVTHDLAALRPVLHRAVTMEAGRIASDVPLPPVTAGAFDALTGEFDGAPGELPGHCHDVTDLSGPPTGSLLAPVYSPGGPRA</sequence>
<dbReference type="AlphaFoldDB" id="K6X849"/>
<dbReference type="RefSeq" id="WP_006591521.1">
    <property type="nucleotide sequence ID" value="NZ_BAHD01000015.1"/>
</dbReference>
<evidence type="ECO:0000313" key="6">
    <source>
        <dbReference type="EMBL" id="GAB94989.1"/>
    </source>
</evidence>
<dbReference type="InterPro" id="IPR027417">
    <property type="entry name" value="P-loop_NTPase"/>
</dbReference>
<dbReference type="InterPro" id="IPR050153">
    <property type="entry name" value="Metal_Ion_Import_ABC"/>
</dbReference>
<feature type="region of interest" description="Disordered" evidence="4">
    <location>
        <begin position="1"/>
        <end position="20"/>
    </location>
</feature>
<gene>
    <name evidence="6" type="ORF">KILIM_015_00490</name>
</gene>
<accession>K6X849</accession>
<feature type="compositionally biased region" description="Low complexity" evidence="4">
    <location>
        <begin position="9"/>
        <end position="20"/>
    </location>
</feature>
<dbReference type="GO" id="GO:0005524">
    <property type="term" value="F:ATP binding"/>
    <property type="evidence" value="ECO:0007669"/>
    <property type="project" value="UniProtKB-KW"/>
</dbReference>
<dbReference type="PROSITE" id="PS50893">
    <property type="entry name" value="ABC_TRANSPORTER_2"/>
    <property type="match status" value="1"/>
</dbReference>
<evidence type="ECO:0000313" key="7">
    <source>
        <dbReference type="Proteomes" id="UP000008366"/>
    </source>
</evidence>
<evidence type="ECO:0000256" key="4">
    <source>
        <dbReference type="SAM" id="MobiDB-lite"/>
    </source>
</evidence>
<dbReference type="InterPro" id="IPR003439">
    <property type="entry name" value="ABC_transporter-like_ATP-bd"/>
</dbReference>
<keyword evidence="3 6" id="KW-0067">ATP-binding</keyword>
<organism evidence="6 7">
    <name type="scientific">Kineosphaera limosa NBRC 100340</name>
    <dbReference type="NCBI Taxonomy" id="1184609"/>
    <lineage>
        <taxon>Bacteria</taxon>
        <taxon>Bacillati</taxon>
        <taxon>Actinomycetota</taxon>
        <taxon>Actinomycetes</taxon>
        <taxon>Micrococcales</taxon>
        <taxon>Dermatophilaceae</taxon>
        <taxon>Kineosphaera</taxon>
    </lineage>
</organism>
<protein>
    <submittedName>
        <fullName evidence="6">Putative metal ABC transporter ATP-binding protein</fullName>
    </submittedName>
</protein>
<reference evidence="6 7" key="1">
    <citation type="submission" date="2012-08" db="EMBL/GenBank/DDBJ databases">
        <title>Whole genome shotgun sequence of Kineosphaera limosa NBRC 100340.</title>
        <authorList>
            <person name="Yoshida I."/>
            <person name="Isaki S."/>
            <person name="Hosoyama A."/>
            <person name="Tsuchikane K."/>
            <person name="Katsumata H."/>
            <person name="Ando Y."/>
            <person name="Ohji S."/>
            <person name="Hamada M."/>
            <person name="Tamura T."/>
            <person name="Yamazoe A."/>
            <person name="Yamazaki S."/>
            <person name="Fujita N."/>
        </authorList>
    </citation>
    <scope>NUCLEOTIDE SEQUENCE [LARGE SCALE GENOMIC DNA]</scope>
    <source>
        <strain evidence="6 7">NBRC 100340</strain>
    </source>
</reference>
<proteinExistence type="predicted"/>
<dbReference type="Proteomes" id="UP000008366">
    <property type="component" value="Unassembled WGS sequence"/>
</dbReference>
<evidence type="ECO:0000256" key="3">
    <source>
        <dbReference type="ARBA" id="ARBA00022840"/>
    </source>
</evidence>
<keyword evidence="1" id="KW-0813">Transport</keyword>
<evidence type="ECO:0000256" key="1">
    <source>
        <dbReference type="ARBA" id="ARBA00022448"/>
    </source>
</evidence>
<dbReference type="eggNOG" id="COG1121">
    <property type="taxonomic scope" value="Bacteria"/>
</dbReference>
<evidence type="ECO:0000259" key="5">
    <source>
        <dbReference type="PROSITE" id="PS50893"/>
    </source>
</evidence>
<dbReference type="InterPro" id="IPR017871">
    <property type="entry name" value="ABC_transporter-like_CS"/>
</dbReference>
<dbReference type="InterPro" id="IPR003593">
    <property type="entry name" value="AAA+_ATPase"/>
</dbReference>
<dbReference type="PANTHER" id="PTHR42734">
    <property type="entry name" value="METAL TRANSPORT SYSTEM ATP-BINDING PROTEIN TM_0124-RELATED"/>
    <property type="match status" value="1"/>
</dbReference>
<keyword evidence="2" id="KW-0547">Nucleotide-binding</keyword>
<dbReference type="Gene3D" id="3.40.50.300">
    <property type="entry name" value="P-loop containing nucleotide triphosphate hydrolases"/>
    <property type="match status" value="1"/>
</dbReference>
<dbReference type="STRING" id="1184609.KILIM_015_00490"/>
<dbReference type="Pfam" id="PF00005">
    <property type="entry name" value="ABC_tran"/>
    <property type="match status" value="1"/>
</dbReference>
<keyword evidence="7" id="KW-1185">Reference proteome</keyword>
<dbReference type="SUPFAM" id="SSF52540">
    <property type="entry name" value="P-loop containing nucleoside triphosphate hydrolases"/>
    <property type="match status" value="1"/>
</dbReference>